<protein>
    <submittedName>
        <fullName evidence="8">PDGLE domain-containing protein</fullName>
    </submittedName>
</protein>
<keyword evidence="5 6" id="KW-0472">Membrane</keyword>
<evidence type="ECO:0000313" key="8">
    <source>
        <dbReference type="EMBL" id="MCX2965045.1"/>
    </source>
</evidence>
<accession>A0A9X3D4T2</accession>
<dbReference type="Pfam" id="PF13190">
    <property type="entry name" value="PDGLE"/>
    <property type="match status" value="1"/>
</dbReference>
<keyword evidence="3 6" id="KW-0812">Transmembrane</keyword>
<name>A0A9X3D4T2_9ACTN</name>
<reference evidence="8" key="1">
    <citation type="submission" date="2022-10" db="EMBL/GenBank/DDBJ databases">
        <title>WGS of marine actinomycetes from Thailand.</title>
        <authorList>
            <person name="Thawai C."/>
        </authorList>
    </citation>
    <scope>NUCLEOTIDE SEQUENCE</scope>
    <source>
        <strain evidence="8">SW21</strain>
    </source>
</reference>
<evidence type="ECO:0000256" key="4">
    <source>
        <dbReference type="ARBA" id="ARBA00022989"/>
    </source>
</evidence>
<dbReference type="Proteomes" id="UP001143347">
    <property type="component" value="Unassembled WGS sequence"/>
</dbReference>
<evidence type="ECO:0000259" key="7">
    <source>
        <dbReference type="Pfam" id="PF13190"/>
    </source>
</evidence>
<feature type="transmembrane region" description="Helical" evidence="6">
    <location>
        <begin position="92"/>
        <end position="114"/>
    </location>
</feature>
<evidence type="ECO:0000256" key="2">
    <source>
        <dbReference type="ARBA" id="ARBA00022475"/>
    </source>
</evidence>
<keyword evidence="9" id="KW-1185">Reference proteome</keyword>
<dbReference type="RefSeq" id="WP_266062108.1">
    <property type="nucleotide sequence ID" value="NZ_JAPKFM010000012.1"/>
</dbReference>
<organism evidence="8 9">
    <name type="scientific">Gordonia aquimaris</name>
    <dbReference type="NCBI Taxonomy" id="2984863"/>
    <lineage>
        <taxon>Bacteria</taxon>
        <taxon>Bacillati</taxon>
        <taxon>Actinomycetota</taxon>
        <taxon>Actinomycetes</taxon>
        <taxon>Mycobacteriales</taxon>
        <taxon>Gordoniaceae</taxon>
        <taxon>Gordonia</taxon>
    </lineage>
</organism>
<evidence type="ECO:0000256" key="6">
    <source>
        <dbReference type="SAM" id="Phobius"/>
    </source>
</evidence>
<dbReference type="EMBL" id="JAPKFM010000012">
    <property type="protein sequence ID" value="MCX2965045.1"/>
    <property type="molecule type" value="Genomic_DNA"/>
</dbReference>
<dbReference type="AlphaFoldDB" id="A0A9X3D4T2"/>
<evidence type="ECO:0000313" key="9">
    <source>
        <dbReference type="Proteomes" id="UP001143347"/>
    </source>
</evidence>
<comment type="subcellular location">
    <subcellularLocation>
        <location evidence="1">Cell membrane</location>
    </subcellularLocation>
</comment>
<comment type="caution">
    <text evidence="8">The sequence shown here is derived from an EMBL/GenBank/DDBJ whole genome shotgun (WGS) entry which is preliminary data.</text>
</comment>
<dbReference type="PROSITE" id="PS51318">
    <property type="entry name" value="TAT"/>
    <property type="match status" value="1"/>
</dbReference>
<keyword evidence="2" id="KW-1003">Cell membrane</keyword>
<sequence>MTTSNRAHRLGRRAFLVGFGLAALVIAGVVSYAASASPDGLDSTTLRGCETIVVDGTENLAGDCIAQHATEHALASSPLADYSVGGIGYSNGIAGVIGVLVTLAIAVAVFWLIARRRTDGRAATRGAGRR</sequence>
<feature type="domain" description="PDGLE" evidence="7">
    <location>
        <begin position="13"/>
        <end position="115"/>
    </location>
</feature>
<dbReference type="InterPro" id="IPR006311">
    <property type="entry name" value="TAT_signal"/>
</dbReference>
<dbReference type="InterPro" id="IPR010916">
    <property type="entry name" value="TonB_box_CS"/>
</dbReference>
<dbReference type="InterPro" id="IPR025937">
    <property type="entry name" value="PDGLE_dom"/>
</dbReference>
<proteinExistence type="predicted"/>
<evidence type="ECO:0000256" key="3">
    <source>
        <dbReference type="ARBA" id="ARBA00022692"/>
    </source>
</evidence>
<dbReference type="PROSITE" id="PS00430">
    <property type="entry name" value="TONB_DEPENDENT_REC_1"/>
    <property type="match status" value="1"/>
</dbReference>
<evidence type="ECO:0000256" key="1">
    <source>
        <dbReference type="ARBA" id="ARBA00004236"/>
    </source>
</evidence>
<gene>
    <name evidence="8" type="ORF">OSB52_13185</name>
</gene>
<dbReference type="GO" id="GO:0005886">
    <property type="term" value="C:plasma membrane"/>
    <property type="evidence" value="ECO:0007669"/>
    <property type="project" value="UniProtKB-SubCell"/>
</dbReference>
<keyword evidence="4 6" id="KW-1133">Transmembrane helix</keyword>
<evidence type="ECO:0000256" key="5">
    <source>
        <dbReference type="ARBA" id="ARBA00023136"/>
    </source>
</evidence>